<evidence type="ECO:0000313" key="2">
    <source>
        <dbReference type="EMBL" id="PLW49019.1"/>
    </source>
</evidence>
<organism evidence="2 3">
    <name type="scientific">Puccinia coronata f. sp. avenae</name>
    <dbReference type="NCBI Taxonomy" id="200324"/>
    <lineage>
        <taxon>Eukaryota</taxon>
        <taxon>Fungi</taxon>
        <taxon>Dikarya</taxon>
        <taxon>Basidiomycota</taxon>
        <taxon>Pucciniomycotina</taxon>
        <taxon>Pucciniomycetes</taxon>
        <taxon>Pucciniales</taxon>
        <taxon>Pucciniaceae</taxon>
        <taxon>Puccinia</taxon>
    </lineage>
</organism>
<gene>
    <name evidence="2" type="ORF">PCASD_05051</name>
</gene>
<evidence type="ECO:0000313" key="3">
    <source>
        <dbReference type="Proteomes" id="UP000235392"/>
    </source>
</evidence>
<dbReference type="EMBL" id="PGCI01000019">
    <property type="protein sequence ID" value="PLW49019.1"/>
    <property type="molecule type" value="Genomic_DNA"/>
</dbReference>
<feature type="compositionally biased region" description="Polar residues" evidence="1">
    <location>
        <begin position="139"/>
        <end position="163"/>
    </location>
</feature>
<protein>
    <submittedName>
        <fullName evidence="2">Uncharacterized protein</fullName>
    </submittedName>
</protein>
<dbReference type="Proteomes" id="UP000235392">
    <property type="component" value="Unassembled WGS sequence"/>
</dbReference>
<dbReference type="AlphaFoldDB" id="A0A2N5VGA1"/>
<name>A0A2N5VGA1_9BASI</name>
<comment type="caution">
    <text evidence="2">The sequence shown here is derived from an EMBL/GenBank/DDBJ whole genome shotgun (WGS) entry which is preliminary data.</text>
</comment>
<proteinExistence type="predicted"/>
<accession>A0A2N5VGA1</accession>
<evidence type="ECO:0000256" key="1">
    <source>
        <dbReference type="SAM" id="MobiDB-lite"/>
    </source>
</evidence>
<feature type="compositionally biased region" description="Low complexity" evidence="1">
    <location>
        <begin position="199"/>
        <end position="213"/>
    </location>
</feature>
<reference evidence="2 3" key="1">
    <citation type="submission" date="2017-11" db="EMBL/GenBank/DDBJ databases">
        <title>De novo assembly and phasing of dikaryotic genomes from two isolates of Puccinia coronata f. sp. avenae, the causal agent of oat crown rust.</title>
        <authorList>
            <person name="Miller M.E."/>
            <person name="Zhang Y."/>
            <person name="Omidvar V."/>
            <person name="Sperschneider J."/>
            <person name="Schwessinger B."/>
            <person name="Raley C."/>
            <person name="Palmer J.M."/>
            <person name="Garnica D."/>
            <person name="Upadhyaya N."/>
            <person name="Rathjen J."/>
            <person name="Taylor J.M."/>
            <person name="Park R.F."/>
            <person name="Dodds P.N."/>
            <person name="Hirsch C.D."/>
            <person name="Kianian S.F."/>
            <person name="Figueroa M."/>
        </authorList>
    </citation>
    <scope>NUCLEOTIDE SEQUENCE [LARGE SCALE GENOMIC DNA]</scope>
    <source>
        <strain evidence="2">12SD80</strain>
    </source>
</reference>
<sequence>MLYISRTNGIPVVEATSQPPAANRITAIYLPAASVSIVSYSQSLSYLAGVPNSPSSSYLAGVPDSQSSSYLAGVQIDLTTEDSDKTAVSNQEDNSDIEIVKSTLPSGKVINTYRPPQRPKRSSKESPSGAQPAAKNPRVANTTCKNWKHPSMSSTAPQKTPLASGSRVRCTPPHAASSASQSHVRGPPSHATSTDRSSSDSSPASKANSNSKDSPQEAYRLKHNTMTLAVVALRQLVATLRLLEGQREMASRTSARKLNNFVRESQTLLGMVQRTPSALELSPLPELAWAYILDNAKREEDKDQKLEMVVEGLEYCKLTWDLLNNQRGKHKAKFCADLTPAYVNLFRQQCYSVWSMVEEGCPSLGKRKQSCW</sequence>
<feature type="region of interest" description="Disordered" evidence="1">
    <location>
        <begin position="102"/>
        <end position="216"/>
    </location>
</feature>